<reference evidence="1 2" key="1">
    <citation type="journal article" date="2016" name="Nat. Commun.">
        <title>Thousands of microbial genomes shed light on interconnected biogeochemical processes in an aquifer system.</title>
        <authorList>
            <person name="Anantharaman K."/>
            <person name="Brown C.T."/>
            <person name="Hug L.A."/>
            <person name="Sharon I."/>
            <person name="Castelle C.J."/>
            <person name="Probst A.J."/>
            <person name="Thomas B.C."/>
            <person name="Singh A."/>
            <person name="Wilkins M.J."/>
            <person name="Karaoz U."/>
            <person name="Brodie E.L."/>
            <person name="Williams K.H."/>
            <person name="Hubbard S.S."/>
            <person name="Banfield J.F."/>
        </authorList>
    </citation>
    <scope>NUCLEOTIDE SEQUENCE [LARGE SCALE GENOMIC DNA]</scope>
</reference>
<evidence type="ECO:0000313" key="2">
    <source>
        <dbReference type="Proteomes" id="UP000178184"/>
    </source>
</evidence>
<protein>
    <submittedName>
        <fullName evidence="1">Uncharacterized protein</fullName>
    </submittedName>
</protein>
<gene>
    <name evidence="1" type="ORF">A2903_02440</name>
</gene>
<dbReference type="STRING" id="1801764.A2903_02440"/>
<proteinExistence type="predicted"/>
<comment type="caution">
    <text evidence="1">The sequence shown here is derived from an EMBL/GenBank/DDBJ whole genome shotgun (WGS) entry which is preliminary data.</text>
</comment>
<accession>A0A1F6WR73</accession>
<evidence type="ECO:0000313" key="1">
    <source>
        <dbReference type="EMBL" id="OGI84245.1"/>
    </source>
</evidence>
<sequence>MNKIYLLQGIIFQNGSIYGIGNKPGIGSAATIKPAMIFAMFHGIVGPNVLNELTGEMSDKWGESSITNFELTENTLTYIKHYNGRPPIHYSFTKKEDGSWSGKYSGIDCGEGEANIHVVETFESFLSPESIKNG</sequence>
<name>A0A1F6WR73_9BACT</name>
<dbReference type="AlphaFoldDB" id="A0A1F6WR73"/>
<organism evidence="1 2">
    <name type="scientific">Candidatus Nomurabacteria bacterium RIFCSPLOWO2_01_FULL_33_17</name>
    <dbReference type="NCBI Taxonomy" id="1801764"/>
    <lineage>
        <taxon>Bacteria</taxon>
        <taxon>Candidatus Nomuraibacteriota</taxon>
    </lineage>
</organism>
<dbReference type="EMBL" id="MFUO01000005">
    <property type="protein sequence ID" value="OGI84245.1"/>
    <property type="molecule type" value="Genomic_DNA"/>
</dbReference>
<dbReference type="Proteomes" id="UP000178184">
    <property type="component" value="Unassembled WGS sequence"/>
</dbReference>